<organism evidence="1 2">
    <name type="scientific">Plicaturopsis crispa FD-325 SS-3</name>
    <dbReference type="NCBI Taxonomy" id="944288"/>
    <lineage>
        <taxon>Eukaryota</taxon>
        <taxon>Fungi</taxon>
        <taxon>Dikarya</taxon>
        <taxon>Basidiomycota</taxon>
        <taxon>Agaricomycotina</taxon>
        <taxon>Agaricomycetes</taxon>
        <taxon>Agaricomycetidae</taxon>
        <taxon>Amylocorticiales</taxon>
        <taxon>Amylocorticiaceae</taxon>
        <taxon>Plicatura</taxon>
        <taxon>Plicaturopsis crispa</taxon>
    </lineage>
</organism>
<proteinExistence type="predicted"/>
<protein>
    <submittedName>
        <fullName evidence="1">Uncharacterized protein</fullName>
    </submittedName>
</protein>
<name>A0A0C9SYC4_PLICR</name>
<dbReference type="AlphaFoldDB" id="A0A0C9SYC4"/>
<sequence length="151" mass="16817">MCISRHMLSATRRTTRIRSLKLASHSTPPCSIATLMCLIFPGRVMRVFWDVCGALTRRGDTYARRVARRGHAEISAANGRVRPERARPSFLRVPSIMQLRCGRRPLSGAEARPTRTRRPAGTCAELGPARADGLPVDIRLLTRTRNIISSL</sequence>
<accession>A0A0C9SYC4</accession>
<reference evidence="1 2" key="1">
    <citation type="submission" date="2014-06" db="EMBL/GenBank/DDBJ databases">
        <title>Evolutionary Origins and Diversification of the Mycorrhizal Mutualists.</title>
        <authorList>
            <consortium name="DOE Joint Genome Institute"/>
            <consortium name="Mycorrhizal Genomics Consortium"/>
            <person name="Kohler A."/>
            <person name="Kuo A."/>
            <person name="Nagy L.G."/>
            <person name="Floudas D."/>
            <person name="Copeland A."/>
            <person name="Barry K.W."/>
            <person name="Cichocki N."/>
            <person name="Veneault-Fourrey C."/>
            <person name="LaButti K."/>
            <person name="Lindquist E.A."/>
            <person name="Lipzen A."/>
            <person name="Lundell T."/>
            <person name="Morin E."/>
            <person name="Murat C."/>
            <person name="Riley R."/>
            <person name="Ohm R."/>
            <person name="Sun H."/>
            <person name="Tunlid A."/>
            <person name="Henrissat B."/>
            <person name="Grigoriev I.V."/>
            <person name="Hibbett D.S."/>
            <person name="Martin F."/>
        </authorList>
    </citation>
    <scope>NUCLEOTIDE SEQUENCE [LARGE SCALE GENOMIC DNA]</scope>
    <source>
        <strain evidence="1 2">FD-325 SS-3</strain>
    </source>
</reference>
<evidence type="ECO:0000313" key="2">
    <source>
        <dbReference type="Proteomes" id="UP000053263"/>
    </source>
</evidence>
<dbReference type="Proteomes" id="UP000053263">
    <property type="component" value="Unassembled WGS sequence"/>
</dbReference>
<dbReference type="HOGENOM" id="CLU_1732244_0_0_1"/>
<dbReference type="EMBL" id="KN832569">
    <property type="protein sequence ID" value="KII84960.1"/>
    <property type="molecule type" value="Genomic_DNA"/>
</dbReference>
<keyword evidence="2" id="KW-1185">Reference proteome</keyword>
<gene>
    <name evidence="1" type="ORF">PLICRDRAFT_349231</name>
</gene>
<evidence type="ECO:0000313" key="1">
    <source>
        <dbReference type="EMBL" id="KII84960.1"/>
    </source>
</evidence>